<dbReference type="PANTHER" id="PTHR45947:SF3">
    <property type="entry name" value="SULFOQUINOVOSYL TRANSFERASE SQD2"/>
    <property type="match status" value="1"/>
</dbReference>
<comment type="caution">
    <text evidence="3">The sequence shown here is derived from an EMBL/GenBank/DDBJ whole genome shotgun (WGS) entry which is preliminary data.</text>
</comment>
<accession>A0A0F3ISQ9</accession>
<dbReference type="Proteomes" id="UP000033774">
    <property type="component" value="Unassembled WGS sequence"/>
</dbReference>
<evidence type="ECO:0008006" key="5">
    <source>
        <dbReference type="Google" id="ProtNLM"/>
    </source>
</evidence>
<dbReference type="RefSeq" id="WP_045775636.1">
    <property type="nucleotide sequence ID" value="NZ_LAJY01000221.1"/>
</dbReference>
<evidence type="ECO:0000259" key="2">
    <source>
        <dbReference type="Pfam" id="PF13579"/>
    </source>
</evidence>
<evidence type="ECO:0000313" key="3">
    <source>
        <dbReference type="EMBL" id="KJV09751.1"/>
    </source>
</evidence>
<dbReference type="AlphaFoldDB" id="A0A0F3ISQ9"/>
<organism evidence="3 4">
    <name type="scientific">Elstera litoralis</name>
    <dbReference type="NCBI Taxonomy" id="552518"/>
    <lineage>
        <taxon>Bacteria</taxon>
        <taxon>Pseudomonadati</taxon>
        <taxon>Pseudomonadota</taxon>
        <taxon>Alphaproteobacteria</taxon>
        <taxon>Rhodospirillales</taxon>
        <taxon>Rhodospirillaceae</taxon>
        <taxon>Elstera</taxon>
    </lineage>
</organism>
<dbReference type="Pfam" id="PF13579">
    <property type="entry name" value="Glyco_trans_4_4"/>
    <property type="match status" value="1"/>
</dbReference>
<proteinExistence type="predicted"/>
<name>A0A0F3ISQ9_9PROT</name>
<feature type="domain" description="Glycosyltransferase subfamily 4-like N-terminal" evidence="2">
    <location>
        <begin position="15"/>
        <end position="170"/>
    </location>
</feature>
<evidence type="ECO:0000313" key="4">
    <source>
        <dbReference type="Proteomes" id="UP000033774"/>
    </source>
</evidence>
<protein>
    <recommendedName>
        <fullName evidence="5">Glycosyl transferase family 1</fullName>
    </recommendedName>
</protein>
<dbReference type="GO" id="GO:0016757">
    <property type="term" value="F:glycosyltransferase activity"/>
    <property type="evidence" value="ECO:0007669"/>
    <property type="project" value="InterPro"/>
</dbReference>
<dbReference type="SUPFAM" id="SSF53756">
    <property type="entry name" value="UDP-Glycosyltransferase/glycogen phosphorylase"/>
    <property type="match status" value="1"/>
</dbReference>
<keyword evidence="4" id="KW-1185">Reference proteome</keyword>
<dbReference type="Pfam" id="PF00534">
    <property type="entry name" value="Glycos_transf_1"/>
    <property type="match status" value="1"/>
</dbReference>
<dbReference type="PANTHER" id="PTHR45947">
    <property type="entry name" value="SULFOQUINOVOSYL TRANSFERASE SQD2"/>
    <property type="match status" value="1"/>
</dbReference>
<dbReference type="InterPro" id="IPR050194">
    <property type="entry name" value="Glycosyltransferase_grp1"/>
</dbReference>
<gene>
    <name evidence="3" type="ORF">VZ95_09550</name>
</gene>
<dbReference type="Gene3D" id="3.40.50.2000">
    <property type="entry name" value="Glycogen Phosphorylase B"/>
    <property type="match status" value="2"/>
</dbReference>
<dbReference type="EMBL" id="LAJY01000221">
    <property type="protein sequence ID" value="KJV09751.1"/>
    <property type="molecule type" value="Genomic_DNA"/>
</dbReference>
<dbReference type="InterPro" id="IPR028098">
    <property type="entry name" value="Glyco_trans_4-like_N"/>
</dbReference>
<dbReference type="InterPro" id="IPR001296">
    <property type="entry name" value="Glyco_trans_1"/>
</dbReference>
<sequence>MRILHVAKFYPPAFGGMETVVASMAEGVGALGHEVVVLAHAEDGDTQPHHPAPGVTVLRAPYRFALGTLAFSAAYLRLYREWRNWADVVHVHAPFPIADLLIALWPPKAPVIVTWHSDVVRQKLLKYAVAPLAHALCRRAAAIHCSAEFIRRDSRFLPRYRAKTTVIPFGRAVDAFTAATLDEEAKTLTRAARGGRFALAVGRLVYYKGFDVLIRAMTDLPELRLAIIGDGPLRADLEALIASLGLADRVMLLGGLPESDLAAHYAAADVFILPSTHRSETFALVQVEAMAAGLPVINTSLPTGVPDVSLDGITGLTVPPGEGAALTQALRILWHDPALRARFGAAGRVRALTVFSQSAAAEKFVKLYEAVQ</sequence>
<reference evidence="3 4" key="1">
    <citation type="submission" date="2015-03" db="EMBL/GenBank/DDBJ databases">
        <title>Draft genome sequence of Elstera litoralis.</title>
        <authorList>
            <person name="Rahalkar M.C."/>
            <person name="Dhakephalkar P.K."/>
            <person name="Pore S.D."/>
            <person name="Arora P."/>
            <person name="Kapse N.G."/>
            <person name="Pandit P.S."/>
        </authorList>
    </citation>
    <scope>NUCLEOTIDE SEQUENCE [LARGE SCALE GENOMIC DNA]</scope>
    <source>
        <strain evidence="3 4">Dia-1</strain>
    </source>
</reference>
<evidence type="ECO:0000259" key="1">
    <source>
        <dbReference type="Pfam" id="PF00534"/>
    </source>
</evidence>
<dbReference type="OrthoDB" id="258796at2"/>
<feature type="domain" description="Glycosyl transferase family 1" evidence="1">
    <location>
        <begin position="194"/>
        <end position="348"/>
    </location>
</feature>